<organism evidence="2 3">
    <name type="scientific">Actinidia rufa</name>
    <dbReference type="NCBI Taxonomy" id="165716"/>
    <lineage>
        <taxon>Eukaryota</taxon>
        <taxon>Viridiplantae</taxon>
        <taxon>Streptophyta</taxon>
        <taxon>Embryophyta</taxon>
        <taxon>Tracheophyta</taxon>
        <taxon>Spermatophyta</taxon>
        <taxon>Magnoliopsida</taxon>
        <taxon>eudicotyledons</taxon>
        <taxon>Gunneridae</taxon>
        <taxon>Pentapetalae</taxon>
        <taxon>asterids</taxon>
        <taxon>Ericales</taxon>
        <taxon>Actinidiaceae</taxon>
        <taxon>Actinidia</taxon>
    </lineage>
</organism>
<comment type="caution">
    <text evidence="2">The sequence shown here is derived from an EMBL/GenBank/DDBJ whole genome shotgun (WGS) entry which is preliminary data.</text>
</comment>
<dbReference type="EMBL" id="BJWL01000010">
    <property type="protein sequence ID" value="GFY95638.1"/>
    <property type="molecule type" value="Genomic_DNA"/>
</dbReference>
<reference evidence="2 3" key="1">
    <citation type="submission" date="2019-07" db="EMBL/GenBank/DDBJ databases">
        <title>De Novo Assembly of kiwifruit Actinidia rufa.</title>
        <authorList>
            <person name="Sugita-Konishi S."/>
            <person name="Sato K."/>
            <person name="Mori E."/>
            <person name="Abe Y."/>
            <person name="Kisaki G."/>
            <person name="Hamano K."/>
            <person name="Suezawa K."/>
            <person name="Otani M."/>
            <person name="Fukuda T."/>
            <person name="Manabe T."/>
            <person name="Gomi K."/>
            <person name="Tabuchi M."/>
            <person name="Akimitsu K."/>
            <person name="Kataoka I."/>
        </authorList>
    </citation>
    <scope>NUCLEOTIDE SEQUENCE [LARGE SCALE GENOMIC DNA]</scope>
    <source>
        <strain evidence="3">cv. Fuchu</strain>
    </source>
</reference>
<keyword evidence="3" id="KW-1185">Reference proteome</keyword>
<feature type="region of interest" description="Disordered" evidence="1">
    <location>
        <begin position="146"/>
        <end position="169"/>
    </location>
</feature>
<sequence>MAMMEGLWPGPMFDSLFKNVPKTLSALQSKADKYIIAEELAEAKCRRRGKDDHKRKEPDTRRSKYKEETRNKRSIRNEPMKDVLVLHLAAQNWFYLPSMLPSPRNLIKKGYLRKYIADRPLPNSPERRYGANRPTAGDIQVIHGGFGSGGCSSSSRKRHTKNANGRDDEEVYNLSSSVVGIL</sequence>
<dbReference type="OrthoDB" id="1740536at2759"/>
<proteinExistence type="predicted"/>
<accession>A0A7J0FAB0</accession>
<feature type="region of interest" description="Disordered" evidence="1">
    <location>
        <begin position="45"/>
        <end position="74"/>
    </location>
</feature>
<protein>
    <submittedName>
        <fullName evidence="2">Uncharacterized protein</fullName>
    </submittedName>
</protein>
<name>A0A7J0FAB0_9ERIC</name>
<gene>
    <name evidence="2" type="ORF">Acr_10g0010230</name>
</gene>
<evidence type="ECO:0000313" key="2">
    <source>
        <dbReference type="EMBL" id="GFY95638.1"/>
    </source>
</evidence>
<evidence type="ECO:0000256" key="1">
    <source>
        <dbReference type="SAM" id="MobiDB-lite"/>
    </source>
</evidence>
<dbReference type="Proteomes" id="UP000585474">
    <property type="component" value="Unassembled WGS sequence"/>
</dbReference>
<evidence type="ECO:0000313" key="3">
    <source>
        <dbReference type="Proteomes" id="UP000585474"/>
    </source>
</evidence>
<dbReference type="AlphaFoldDB" id="A0A7J0FAB0"/>